<sequence length="438" mass="48042">MEVRTSSPADSTCTINGASFLGSFHLRASVVGIVFNSPSNTTNQAMSSTQDSELQWDALYQADAIDRQNYLGPLIIGSILELALFGVLMMQIRTYYRRACRDNWLLRLTGASRQYSSHGRSRNALWVSSYHGLAWTSFLGALTLTIAVFVDARYRCIVGSTLLIQDSTTAGSAIASMMLALLEAHAQMCFAWRIRELARKRWLAALVACLGIVAFGACIAAHAHAWTLRPLQLPADASAPNAPRDFDFIHTSSPYALSIRRPSTAIWMGTSVACNLTITVTLAVLLYPALREAAFGEKLPMIGKMLRLTFETGIVTTIFAIVMTGLLFSKAPATQYLRYIFYYPSGVLYSSWLLASLSARSSTRSEAYPSVNITGTKSTHLGELRFQTNTRQLDGLTVTILSPVDEDRDIEEQSSVEAGDETLAPPPSHKDKSQEVLV</sequence>
<feature type="transmembrane region" description="Helical" evidence="2">
    <location>
        <begin position="340"/>
        <end position="359"/>
    </location>
</feature>
<gene>
    <name evidence="4" type="ORF">PC9H_011205</name>
</gene>
<evidence type="ECO:0000313" key="5">
    <source>
        <dbReference type="Proteomes" id="UP000623687"/>
    </source>
</evidence>
<feature type="region of interest" description="Disordered" evidence="1">
    <location>
        <begin position="404"/>
        <end position="438"/>
    </location>
</feature>
<name>A0A8H7DMP7_PLEOS</name>
<organism evidence="4 5">
    <name type="scientific">Pleurotus ostreatus</name>
    <name type="common">Oyster mushroom</name>
    <name type="synonym">White-rot fungus</name>
    <dbReference type="NCBI Taxonomy" id="5322"/>
    <lineage>
        <taxon>Eukaryota</taxon>
        <taxon>Fungi</taxon>
        <taxon>Dikarya</taxon>
        <taxon>Basidiomycota</taxon>
        <taxon>Agaricomycotina</taxon>
        <taxon>Agaricomycetes</taxon>
        <taxon>Agaricomycetidae</taxon>
        <taxon>Agaricales</taxon>
        <taxon>Pleurotineae</taxon>
        <taxon>Pleurotaceae</taxon>
        <taxon>Pleurotus</taxon>
    </lineage>
</organism>
<feature type="transmembrane region" description="Helical" evidence="2">
    <location>
        <begin position="202"/>
        <end position="223"/>
    </location>
</feature>
<dbReference type="RefSeq" id="XP_036628073.1">
    <property type="nucleotide sequence ID" value="XM_036780690.1"/>
</dbReference>
<keyword evidence="2" id="KW-0472">Membrane</keyword>
<evidence type="ECO:0000313" key="4">
    <source>
        <dbReference type="EMBL" id="KAF7423041.1"/>
    </source>
</evidence>
<evidence type="ECO:0000256" key="2">
    <source>
        <dbReference type="SAM" id="Phobius"/>
    </source>
</evidence>
<dbReference type="InterPro" id="IPR045339">
    <property type="entry name" value="DUF6534"/>
</dbReference>
<keyword evidence="2" id="KW-0812">Transmembrane</keyword>
<dbReference type="Proteomes" id="UP000623687">
    <property type="component" value="Unassembled WGS sequence"/>
</dbReference>
<dbReference type="GeneID" id="59381023"/>
<dbReference type="Pfam" id="PF20152">
    <property type="entry name" value="DUF6534"/>
    <property type="match status" value="1"/>
</dbReference>
<keyword evidence="2" id="KW-1133">Transmembrane helix</keyword>
<feature type="compositionally biased region" description="Basic and acidic residues" evidence="1">
    <location>
        <begin position="428"/>
        <end position="438"/>
    </location>
</feature>
<feature type="compositionally biased region" description="Acidic residues" evidence="1">
    <location>
        <begin position="404"/>
        <end position="420"/>
    </location>
</feature>
<dbReference type="PANTHER" id="PTHR40465">
    <property type="entry name" value="CHROMOSOME 1, WHOLE GENOME SHOTGUN SEQUENCE"/>
    <property type="match status" value="1"/>
</dbReference>
<dbReference type="PANTHER" id="PTHR40465:SF1">
    <property type="entry name" value="DUF6534 DOMAIN-CONTAINING PROTEIN"/>
    <property type="match status" value="1"/>
</dbReference>
<accession>A0A8H7DMP7</accession>
<evidence type="ECO:0000256" key="1">
    <source>
        <dbReference type="SAM" id="MobiDB-lite"/>
    </source>
</evidence>
<dbReference type="AlphaFoldDB" id="A0A8H7DMP7"/>
<reference evidence="4" key="1">
    <citation type="submission" date="2019-07" db="EMBL/GenBank/DDBJ databases">
        <authorList>
            <person name="Palmer J.M."/>
        </authorList>
    </citation>
    <scope>NUCLEOTIDE SEQUENCE</scope>
    <source>
        <strain evidence="4">PC9</strain>
    </source>
</reference>
<feature type="domain" description="DUF6534" evidence="3">
    <location>
        <begin position="271"/>
        <end position="362"/>
    </location>
</feature>
<feature type="transmembrane region" description="Helical" evidence="2">
    <location>
        <begin position="130"/>
        <end position="150"/>
    </location>
</feature>
<keyword evidence="5" id="KW-1185">Reference proteome</keyword>
<dbReference type="OrthoDB" id="10432647at2759"/>
<feature type="transmembrane region" description="Helical" evidence="2">
    <location>
        <begin position="265"/>
        <end position="287"/>
    </location>
</feature>
<feature type="transmembrane region" description="Helical" evidence="2">
    <location>
        <begin position="70"/>
        <end position="88"/>
    </location>
</feature>
<protein>
    <recommendedName>
        <fullName evidence="3">DUF6534 domain-containing protein</fullName>
    </recommendedName>
</protein>
<proteinExistence type="predicted"/>
<comment type="caution">
    <text evidence="4">The sequence shown here is derived from an EMBL/GenBank/DDBJ whole genome shotgun (WGS) entry which is preliminary data.</text>
</comment>
<dbReference type="VEuPathDB" id="FungiDB:PC9H_011205"/>
<feature type="transmembrane region" description="Helical" evidence="2">
    <location>
        <begin position="308"/>
        <end position="328"/>
    </location>
</feature>
<dbReference type="EMBL" id="JACETU010000008">
    <property type="protein sequence ID" value="KAF7423041.1"/>
    <property type="molecule type" value="Genomic_DNA"/>
</dbReference>
<evidence type="ECO:0000259" key="3">
    <source>
        <dbReference type="Pfam" id="PF20152"/>
    </source>
</evidence>